<dbReference type="EMBL" id="SHKW01000001">
    <property type="protein sequence ID" value="RZU43359.1"/>
    <property type="molecule type" value="Genomic_DNA"/>
</dbReference>
<proteinExistence type="predicted"/>
<dbReference type="AlphaFoldDB" id="A0A4Q7Z1I5"/>
<dbReference type="OrthoDB" id="122364at2"/>
<dbReference type="RefSeq" id="WP_130421860.1">
    <property type="nucleotide sequence ID" value="NZ_SHKW01000001.1"/>
</dbReference>
<evidence type="ECO:0000313" key="2">
    <source>
        <dbReference type="EMBL" id="RZU43359.1"/>
    </source>
</evidence>
<protein>
    <recommendedName>
        <fullName evidence="4">Lipoprotein</fullName>
    </recommendedName>
</protein>
<accession>A0A4Q7Z1I5</accession>
<keyword evidence="3" id="KW-1185">Reference proteome</keyword>
<gene>
    <name evidence="2" type="ORF">BDD14_5018</name>
</gene>
<feature type="signal peptide" evidence="1">
    <location>
        <begin position="1"/>
        <end position="19"/>
    </location>
</feature>
<feature type="chain" id="PRO_5020764746" description="Lipoprotein" evidence="1">
    <location>
        <begin position="20"/>
        <end position="114"/>
    </location>
</feature>
<evidence type="ECO:0000313" key="3">
    <source>
        <dbReference type="Proteomes" id="UP000292958"/>
    </source>
</evidence>
<dbReference type="Proteomes" id="UP000292958">
    <property type="component" value="Unassembled WGS sequence"/>
</dbReference>
<reference evidence="2 3" key="1">
    <citation type="submission" date="2019-02" db="EMBL/GenBank/DDBJ databases">
        <title>Genomic Encyclopedia of Archaeal and Bacterial Type Strains, Phase II (KMG-II): from individual species to whole genera.</title>
        <authorList>
            <person name="Goeker M."/>
        </authorList>
    </citation>
    <scope>NUCLEOTIDE SEQUENCE [LARGE SCALE GENOMIC DNA]</scope>
    <source>
        <strain evidence="2 3">DSM 18101</strain>
    </source>
</reference>
<name>A0A4Q7Z1I5_9BACT</name>
<evidence type="ECO:0000256" key="1">
    <source>
        <dbReference type="SAM" id="SignalP"/>
    </source>
</evidence>
<sequence length="114" mass="12803">MKSPHVAAFFLAVPLLFSAGCASPHRYAYMPPPPPQPPYSSVPPLIEQASREGFRIGSDAGLRDAYRGAGYQPRRDRAFHDTPGYDPAFGPYGPYRDAFRNAYLQGYDRGFYRR</sequence>
<organism evidence="2 3">
    <name type="scientific">Edaphobacter modestus</name>
    <dbReference type="NCBI Taxonomy" id="388466"/>
    <lineage>
        <taxon>Bacteria</taxon>
        <taxon>Pseudomonadati</taxon>
        <taxon>Acidobacteriota</taxon>
        <taxon>Terriglobia</taxon>
        <taxon>Terriglobales</taxon>
        <taxon>Acidobacteriaceae</taxon>
        <taxon>Edaphobacter</taxon>
    </lineage>
</organism>
<dbReference type="PROSITE" id="PS51257">
    <property type="entry name" value="PROKAR_LIPOPROTEIN"/>
    <property type="match status" value="1"/>
</dbReference>
<comment type="caution">
    <text evidence="2">The sequence shown here is derived from an EMBL/GenBank/DDBJ whole genome shotgun (WGS) entry which is preliminary data.</text>
</comment>
<evidence type="ECO:0008006" key="4">
    <source>
        <dbReference type="Google" id="ProtNLM"/>
    </source>
</evidence>
<keyword evidence="1" id="KW-0732">Signal</keyword>